<dbReference type="EMBL" id="BGPR01000136">
    <property type="protein sequence ID" value="GBL98057.1"/>
    <property type="molecule type" value="Genomic_DNA"/>
</dbReference>
<dbReference type="AlphaFoldDB" id="A0A4Y2C2S1"/>
<evidence type="ECO:0000313" key="1">
    <source>
        <dbReference type="EMBL" id="GBL98057.1"/>
    </source>
</evidence>
<accession>A0A4Y2C2S1</accession>
<comment type="caution">
    <text evidence="1">The sequence shown here is derived from an EMBL/GenBank/DDBJ whole genome shotgun (WGS) entry which is preliminary data.</text>
</comment>
<evidence type="ECO:0000313" key="2">
    <source>
        <dbReference type="Proteomes" id="UP000499080"/>
    </source>
</evidence>
<proteinExistence type="predicted"/>
<protein>
    <submittedName>
        <fullName evidence="1">Uncharacterized protein</fullName>
    </submittedName>
</protein>
<dbReference type="Proteomes" id="UP000499080">
    <property type="component" value="Unassembled WGS sequence"/>
</dbReference>
<gene>
    <name evidence="1" type="ORF">AVEN_84566_1</name>
</gene>
<sequence length="104" mass="11753">MVNGVVTKRKRRILCVNVFITDVIHLGRTGHLYLQMSIDDSLMSLKISHVLMSTDMICSVKSFDTSPGHDLEIEYDTGERNSTDQDLVNVQGNSKEITPPLRYI</sequence>
<organism evidence="1 2">
    <name type="scientific">Araneus ventricosus</name>
    <name type="common">Orbweaver spider</name>
    <name type="synonym">Epeira ventricosa</name>
    <dbReference type="NCBI Taxonomy" id="182803"/>
    <lineage>
        <taxon>Eukaryota</taxon>
        <taxon>Metazoa</taxon>
        <taxon>Ecdysozoa</taxon>
        <taxon>Arthropoda</taxon>
        <taxon>Chelicerata</taxon>
        <taxon>Arachnida</taxon>
        <taxon>Araneae</taxon>
        <taxon>Araneomorphae</taxon>
        <taxon>Entelegynae</taxon>
        <taxon>Araneoidea</taxon>
        <taxon>Araneidae</taxon>
        <taxon>Araneus</taxon>
    </lineage>
</organism>
<name>A0A4Y2C2S1_ARAVE</name>
<reference evidence="1 2" key="1">
    <citation type="journal article" date="2019" name="Sci. Rep.">
        <title>Orb-weaving spider Araneus ventricosus genome elucidates the spidroin gene catalogue.</title>
        <authorList>
            <person name="Kono N."/>
            <person name="Nakamura H."/>
            <person name="Ohtoshi R."/>
            <person name="Moran D.A.P."/>
            <person name="Shinohara A."/>
            <person name="Yoshida Y."/>
            <person name="Fujiwara M."/>
            <person name="Mori M."/>
            <person name="Tomita M."/>
            <person name="Arakawa K."/>
        </authorList>
    </citation>
    <scope>NUCLEOTIDE SEQUENCE [LARGE SCALE GENOMIC DNA]</scope>
</reference>
<keyword evidence="2" id="KW-1185">Reference proteome</keyword>